<dbReference type="GO" id="GO:0003676">
    <property type="term" value="F:nucleic acid binding"/>
    <property type="evidence" value="ECO:0007669"/>
    <property type="project" value="InterPro"/>
</dbReference>
<keyword evidence="4" id="KW-1185">Reference proteome</keyword>
<evidence type="ECO:0000256" key="1">
    <source>
        <dbReference type="SAM" id="MobiDB-lite"/>
    </source>
</evidence>
<proteinExistence type="predicted"/>
<dbReference type="PANTHER" id="PTHR37984">
    <property type="entry name" value="PROTEIN CBG26694"/>
    <property type="match status" value="1"/>
</dbReference>
<dbReference type="Proteomes" id="UP001186944">
    <property type="component" value="Unassembled WGS sequence"/>
</dbReference>
<evidence type="ECO:0000313" key="4">
    <source>
        <dbReference type="Proteomes" id="UP001186944"/>
    </source>
</evidence>
<evidence type="ECO:0000313" key="3">
    <source>
        <dbReference type="EMBL" id="KAK3107479.1"/>
    </source>
</evidence>
<dbReference type="FunFam" id="3.30.420.10:FF:000063">
    <property type="entry name" value="Retrovirus-related Pol polyprotein from transposon 297-like Protein"/>
    <property type="match status" value="1"/>
</dbReference>
<protein>
    <recommendedName>
        <fullName evidence="2">Integrase catalytic domain-containing protein</fullName>
    </recommendedName>
</protein>
<dbReference type="PROSITE" id="PS50994">
    <property type="entry name" value="INTEGRASE"/>
    <property type="match status" value="1"/>
</dbReference>
<reference evidence="3" key="1">
    <citation type="submission" date="2019-08" db="EMBL/GenBank/DDBJ databases">
        <title>The improved chromosome-level genome for the pearl oyster Pinctada fucata martensii using PacBio sequencing and Hi-C.</title>
        <authorList>
            <person name="Zheng Z."/>
        </authorList>
    </citation>
    <scope>NUCLEOTIDE SEQUENCE</scope>
    <source>
        <strain evidence="3">ZZ-2019</strain>
        <tissue evidence="3">Adductor muscle</tissue>
    </source>
</reference>
<dbReference type="EMBL" id="VSWD01000002">
    <property type="protein sequence ID" value="KAK3107479.1"/>
    <property type="molecule type" value="Genomic_DNA"/>
</dbReference>
<dbReference type="SUPFAM" id="SSF53098">
    <property type="entry name" value="Ribonuclease H-like"/>
    <property type="match status" value="1"/>
</dbReference>
<dbReference type="InterPro" id="IPR012337">
    <property type="entry name" value="RNaseH-like_sf"/>
</dbReference>
<dbReference type="Gene3D" id="3.30.420.10">
    <property type="entry name" value="Ribonuclease H-like superfamily/Ribonuclease H"/>
    <property type="match status" value="1"/>
</dbReference>
<dbReference type="GO" id="GO:0015074">
    <property type="term" value="P:DNA integration"/>
    <property type="evidence" value="ECO:0007669"/>
    <property type="project" value="InterPro"/>
</dbReference>
<feature type="domain" description="Integrase catalytic" evidence="2">
    <location>
        <begin position="218"/>
        <end position="386"/>
    </location>
</feature>
<evidence type="ECO:0000259" key="2">
    <source>
        <dbReference type="PROSITE" id="PS50994"/>
    </source>
</evidence>
<name>A0AA89CAY0_PINIB</name>
<dbReference type="InterPro" id="IPR001584">
    <property type="entry name" value="Integrase_cat-core"/>
</dbReference>
<feature type="compositionally biased region" description="Basic residues" evidence="1">
    <location>
        <begin position="508"/>
        <end position="521"/>
    </location>
</feature>
<accession>A0AA89CAY0</accession>
<comment type="caution">
    <text evidence="3">The sequence shown here is derived from an EMBL/GenBank/DDBJ whole genome shotgun (WGS) entry which is preliminary data.</text>
</comment>
<dbReference type="AlphaFoldDB" id="A0AA89CAY0"/>
<dbReference type="PANTHER" id="PTHR37984:SF13">
    <property type="entry name" value="RIBONUCLEASE H"/>
    <property type="match status" value="1"/>
</dbReference>
<dbReference type="Pfam" id="PF00665">
    <property type="entry name" value="rve"/>
    <property type="match status" value="1"/>
</dbReference>
<organism evidence="3 4">
    <name type="scientific">Pinctada imbricata</name>
    <name type="common">Atlantic pearl-oyster</name>
    <name type="synonym">Pinctada martensii</name>
    <dbReference type="NCBI Taxonomy" id="66713"/>
    <lineage>
        <taxon>Eukaryota</taxon>
        <taxon>Metazoa</taxon>
        <taxon>Spiralia</taxon>
        <taxon>Lophotrochozoa</taxon>
        <taxon>Mollusca</taxon>
        <taxon>Bivalvia</taxon>
        <taxon>Autobranchia</taxon>
        <taxon>Pteriomorphia</taxon>
        <taxon>Pterioida</taxon>
        <taxon>Pterioidea</taxon>
        <taxon>Pteriidae</taxon>
        <taxon>Pinctada</taxon>
    </lineage>
</organism>
<feature type="region of interest" description="Disordered" evidence="1">
    <location>
        <begin position="453"/>
        <end position="521"/>
    </location>
</feature>
<gene>
    <name evidence="3" type="ORF">FSP39_015432</name>
</gene>
<sequence length="521" mass="58968">MASFAIGKIGNFDDGVETWESYSERLAQYFIANEVGDDKKVPALLSVVGAKTYALVKNLVAPAKPSDKSYEDLVELLGKHLNPKPLVIGERFRFHKRDQKSGESALQYIAELRKLALYCNFGNTLSDTIRDRFVCGLRAENIQKKLLTEADLTLDRASTIAVAMETAANDAIELQGQRTQSVNKFYENPRKKSQKHEIRRCVSVQHQPTAAPVHPWDWPDTPWYRLHIDFAGPFKNAMYLIVVDSHSKWPEVFIMNSTTARATIRVLRCLFARQGIPSEIVSDNGPQFVAEEFKQFMKENGIRHITSAPYHPRTNGQADRFVQTFKRTMKSADKHSENLTAFLSKYRTTPHATTNETPSMRLYGRNIRTVLDLMKPNTTEIVKRKQHIAPKHVGSEIREFTQGQEVAVHDYRQGGNKWASGIIAEQTGPLSYKIDTENGSIWRRHVDQIRSANAKIDKPEPPLIVNLPGSSSVCKESSDKSKSSQSVEKPLSPPPSVPQQVEPPSRRYPQRIRKPPNRLDV</sequence>
<dbReference type="InterPro" id="IPR050951">
    <property type="entry name" value="Retrovirus_Pol_polyprotein"/>
</dbReference>
<dbReference type="InterPro" id="IPR036397">
    <property type="entry name" value="RNaseH_sf"/>
</dbReference>